<reference evidence="1" key="2">
    <citation type="journal article" date="2021" name="PeerJ">
        <title>Extensive microbial diversity within the chicken gut microbiome revealed by metagenomics and culture.</title>
        <authorList>
            <person name="Gilroy R."/>
            <person name="Ravi A."/>
            <person name="Getino M."/>
            <person name="Pursley I."/>
            <person name="Horton D.L."/>
            <person name="Alikhan N.F."/>
            <person name="Baker D."/>
            <person name="Gharbi K."/>
            <person name="Hall N."/>
            <person name="Watson M."/>
            <person name="Adriaenssens E.M."/>
            <person name="Foster-Nyarko E."/>
            <person name="Jarju S."/>
            <person name="Secka A."/>
            <person name="Antonio M."/>
            <person name="Oren A."/>
            <person name="Chaudhuri R.R."/>
            <person name="La Ragione R."/>
            <person name="Hildebrand F."/>
            <person name="Pallen M.J."/>
        </authorList>
    </citation>
    <scope>NUCLEOTIDE SEQUENCE</scope>
    <source>
        <strain evidence="1">CHK152-2994</strain>
    </source>
</reference>
<comment type="caution">
    <text evidence="1">The sequence shown here is derived from an EMBL/GenBank/DDBJ whole genome shotgun (WGS) entry which is preliminary data.</text>
</comment>
<protein>
    <submittedName>
        <fullName evidence="1">Uncharacterized protein</fullName>
    </submittedName>
</protein>
<evidence type="ECO:0000313" key="2">
    <source>
        <dbReference type="Proteomes" id="UP000824139"/>
    </source>
</evidence>
<dbReference type="Proteomes" id="UP000824139">
    <property type="component" value="Unassembled WGS sequence"/>
</dbReference>
<proteinExistence type="predicted"/>
<gene>
    <name evidence="1" type="ORF">IAD41_01175</name>
</gene>
<evidence type="ECO:0000313" key="1">
    <source>
        <dbReference type="EMBL" id="HIS82206.1"/>
    </source>
</evidence>
<reference evidence="1" key="1">
    <citation type="submission" date="2020-10" db="EMBL/GenBank/DDBJ databases">
        <authorList>
            <person name="Gilroy R."/>
        </authorList>
    </citation>
    <scope>NUCLEOTIDE SEQUENCE</scope>
    <source>
        <strain evidence="1">CHK152-2994</strain>
    </source>
</reference>
<sequence length="234" mass="26327">MNILKKFIYSILALQEKILTKKLGKHLETSSANKTSKTVLASNVTLTLNAETEKNKEIVLNSVSEIVSGVKNNPYMLLEYIKTHGTKVVKLPNADKILSLIGEDEGLVCELCGSEAFYINIFTDSGFSFKSKPMFILRDGEIEPYYMLHQFYKWFALYKGLPGFDYNSQKLFKKYLNSPDTTGLENHTLEEMVGLKEAIARDNEAIDFTVNYAKSIDGSKNVLNKIKREGSAGI</sequence>
<organism evidence="1 2">
    <name type="scientific">Candidatus Scatenecus faecavium</name>
    <dbReference type="NCBI Taxonomy" id="2840915"/>
    <lineage>
        <taxon>Bacteria</taxon>
        <taxon>Candidatus Scatenecus</taxon>
    </lineage>
</organism>
<dbReference type="AlphaFoldDB" id="A0A9D1K375"/>
<accession>A0A9D1K375</accession>
<dbReference type="EMBL" id="DVJO01000025">
    <property type="protein sequence ID" value="HIS82206.1"/>
    <property type="molecule type" value="Genomic_DNA"/>
</dbReference>
<name>A0A9D1K375_9BACT</name>